<dbReference type="PANTHER" id="PTHR37849:SF1">
    <property type="entry name" value="YALI0E11605P"/>
    <property type="match status" value="1"/>
</dbReference>
<keyword evidence="1" id="KW-0472">Membrane</keyword>
<feature type="transmembrane region" description="Helical" evidence="1">
    <location>
        <begin position="51"/>
        <end position="69"/>
    </location>
</feature>
<organism evidence="2 3">
    <name type="scientific">Colletotrichum salicis</name>
    <dbReference type="NCBI Taxonomy" id="1209931"/>
    <lineage>
        <taxon>Eukaryota</taxon>
        <taxon>Fungi</taxon>
        <taxon>Dikarya</taxon>
        <taxon>Ascomycota</taxon>
        <taxon>Pezizomycotina</taxon>
        <taxon>Sordariomycetes</taxon>
        <taxon>Hypocreomycetidae</taxon>
        <taxon>Glomerellales</taxon>
        <taxon>Glomerellaceae</taxon>
        <taxon>Colletotrichum</taxon>
        <taxon>Colletotrichum acutatum species complex</taxon>
    </lineage>
</organism>
<proteinExistence type="predicted"/>
<dbReference type="EMBL" id="JFFI01000544">
    <property type="protein sequence ID" value="KXH67104.1"/>
    <property type="molecule type" value="Genomic_DNA"/>
</dbReference>
<sequence length="138" mass="15355">MASRIVTRALPRASGLPLRAARNFQTSSPLRDAVAAPLPARKPVGAFRGGLFGFFLGSSVAGAGVYSYILQEYKTSNELLTEDIYLPLESLRVYHPGLSSVLEKSWSWRRALQAAVQRVSKYVEVLEEKMDAIERKRK</sequence>
<gene>
    <name evidence="2" type="ORF">CSAL01_01381</name>
</gene>
<evidence type="ECO:0000313" key="2">
    <source>
        <dbReference type="EMBL" id="KXH67104.1"/>
    </source>
</evidence>
<dbReference type="OrthoDB" id="5331396at2759"/>
<accession>A0A135V362</accession>
<dbReference type="STRING" id="1209931.A0A135V362"/>
<comment type="caution">
    <text evidence="2">The sequence shown here is derived from an EMBL/GenBank/DDBJ whole genome shotgun (WGS) entry which is preliminary data.</text>
</comment>
<keyword evidence="1" id="KW-1133">Transmembrane helix</keyword>
<evidence type="ECO:0000313" key="3">
    <source>
        <dbReference type="Proteomes" id="UP000070121"/>
    </source>
</evidence>
<dbReference type="PANTHER" id="PTHR37849">
    <property type="entry name" value="YALI0E11605P"/>
    <property type="match status" value="1"/>
</dbReference>
<evidence type="ECO:0000256" key="1">
    <source>
        <dbReference type="SAM" id="Phobius"/>
    </source>
</evidence>
<keyword evidence="3" id="KW-1185">Reference proteome</keyword>
<keyword evidence="1" id="KW-0812">Transmembrane</keyword>
<name>A0A135V362_9PEZI</name>
<dbReference type="Proteomes" id="UP000070121">
    <property type="component" value="Unassembled WGS sequence"/>
</dbReference>
<protein>
    <submittedName>
        <fullName evidence="2">Uncharacterized protein</fullName>
    </submittedName>
</protein>
<dbReference type="AlphaFoldDB" id="A0A135V362"/>
<reference evidence="2 3" key="1">
    <citation type="submission" date="2014-02" db="EMBL/GenBank/DDBJ databases">
        <title>The genome sequence of Colletotrichum salicis CBS 607.94.</title>
        <authorList>
            <person name="Baroncelli R."/>
            <person name="Thon M.R."/>
        </authorList>
    </citation>
    <scope>NUCLEOTIDE SEQUENCE [LARGE SCALE GENOMIC DNA]</scope>
    <source>
        <strain evidence="2 3">CBS 607.94</strain>
    </source>
</reference>